<gene>
    <name evidence="1" type="ORF">EV644_11739</name>
</gene>
<sequence length="95" mass="10151">MTAVVRESADQPMVAARVVELGAGLSIRTQEVAEGTVHALARRLLADCKFREAATTLKLAQREAGGFQRAADELERYLPARGSVGRSTPSDPSRG</sequence>
<dbReference type="Proteomes" id="UP000295818">
    <property type="component" value="Unassembled WGS sequence"/>
</dbReference>
<proteinExistence type="predicted"/>
<protein>
    <recommendedName>
        <fullName evidence="3">ANTAR domain-containing protein</fullName>
    </recommendedName>
</protein>
<evidence type="ECO:0008006" key="3">
    <source>
        <dbReference type="Google" id="ProtNLM"/>
    </source>
</evidence>
<dbReference type="SUPFAM" id="SSF53756">
    <property type="entry name" value="UDP-Glycosyltransferase/glycogen phosphorylase"/>
    <property type="match status" value="1"/>
</dbReference>
<organism evidence="1 2">
    <name type="scientific">Kribbella orskensis</name>
    <dbReference type="NCBI Taxonomy" id="2512216"/>
    <lineage>
        <taxon>Bacteria</taxon>
        <taxon>Bacillati</taxon>
        <taxon>Actinomycetota</taxon>
        <taxon>Actinomycetes</taxon>
        <taxon>Propionibacteriales</taxon>
        <taxon>Kribbellaceae</taxon>
        <taxon>Kribbella</taxon>
    </lineage>
</organism>
<comment type="caution">
    <text evidence="1">The sequence shown here is derived from an EMBL/GenBank/DDBJ whole genome shotgun (WGS) entry which is preliminary data.</text>
</comment>
<evidence type="ECO:0000313" key="1">
    <source>
        <dbReference type="EMBL" id="TCO16385.1"/>
    </source>
</evidence>
<accession>A0ABY2BC92</accession>
<dbReference type="EMBL" id="SLWM01000017">
    <property type="protein sequence ID" value="TCO16385.1"/>
    <property type="molecule type" value="Genomic_DNA"/>
</dbReference>
<evidence type="ECO:0000313" key="2">
    <source>
        <dbReference type="Proteomes" id="UP000295818"/>
    </source>
</evidence>
<dbReference type="Gene3D" id="3.40.50.2000">
    <property type="entry name" value="Glycogen Phosphorylase B"/>
    <property type="match status" value="2"/>
</dbReference>
<reference evidence="1 2" key="1">
    <citation type="journal article" date="2015" name="Stand. Genomic Sci.">
        <title>Genomic Encyclopedia of Bacterial and Archaeal Type Strains, Phase III: the genomes of soil and plant-associated and newly described type strains.</title>
        <authorList>
            <person name="Whitman W.B."/>
            <person name="Woyke T."/>
            <person name="Klenk H.P."/>
            <person name="Zhou Y."/>
            <person name="Lilburn T.G."/>
            <person name="Beck B.J."/>
            <person name="De Vos P."/>
            <person name="Vandamme P."/>
            <person name="Eisen J.A."/>
            <person name="Garrity G."/>
            <person name="Hugenholtz P."/>
            <person name="Kyrpides N.C."/>
        </authorList>
    </citation>
    <scope>NUCLEOTIDE SEQUENCE [LARGE SCALE GENOMIC DNA]</scope>
    <source>
        <strain evidence="1 2">VKM Ac-2538</strain>
    </source>
</reference>
<keyword evidence="2" id="KW-1185">Reference proteome</keyword>
<name>A0ABY2BC92_9ACTN</name>